<dbReference type="EMBL" id="JACOOT010000014">
    <property type="protein sequence ID" value="MBC5650807.1"/>
    <property type="molecule type" value="Genomic_DNA"/>
</dbReference>
<reference evidence="1 2" key="1">
    <citation type="submission" date="2020-08" db="EMBL/GenBank/DDBJ databases">
        <title>Genome public.</title>
        <authorList>
            <person name="Liu C."/>
            <person name="Sun Q."/>
        </authorList>
    </citation>
    <scope>NUCLEOTIDE SEQUENCE [LARGE SCALE GENOMIC DNA]</scope>
    <source>
        <strain evidence="1 2">BX17</strain>
    </source>
</reference>
<protein>
    <submittedName>
        <fullName evidence="1">Uncharacterized protein</fullName>
    </submittedName>
</protein>
<sequence>MLKWREDYYVGEGIKDAEKTKKRIDAGKVALGVYLVTLSENPGNLLEIIPSYMLIQKSYYAKCPEIIGMAKGKDEATDLAVDIVKNIYGETGAFQVKEYFKNR</sequence>
<keyword evidence="2" id="KW-1185">Reference proteome</keyword>
<dbReference type="Proteomes" id="UP000652847">
    <property type="component" value="Unassembled WGS sequence"/>
</dbReference>
<organism evidence="1 2">
    <name type="scientific">Blautia segnis</name>
    <dbReference type="NCBI Taxonomy" id="2763030"/>
    <lineage>
        <taxon>Bacteria</taxon>
        <taxon>Bacillati</taxon>
        <taxon>Bacillota</taxon>
        <taxon>Clostridia</taxon>
        <taxon>Lachnospirales</taxon>
        <taxon>Lachnospiraceae</taxon>
        <taxon>Blautia</taxon>
    </lineage>
</organism>
<evidence type="ECO:0000313" key="2">
    <source>
        <dbReference type="Proteomes" id="UP000652847"/>
    </source>
</evidence>
<evidence type="ECO:0000313" key="1">
    <source>
        <dbReference type="EMBL" id="MBC5650807.1"/>
    </source>
</evidence>
<gene>
    <name evidence="1" type="ORF">H8S54_06700</name>
</gene>
<dbReference type="AlphaFoldDB" id="A0A8I0AF29"/>
<comment type="caution">
    <text evidence="1">The sequence shown here is derived from an EMBL/GenBank/DDBJ whole genome shotgun (WGS) entry which is preliminary data.</text>
</comment>
<dbReference type="RefSeq" id="WP_021925513.1">
    <property type="nucleotide sequence ID" value="NZ_JACOOT010000014.1"/>
</dbReference>
<proteinExistence type="predicted"/>
<accession>A0A8I0AF29</accession>
<name>A0A8I0AF29_9FIRM</name>